<keyword evidence="2" id="KW-0472">Membrane</keyword>
<evidence type="ECO:0000313" key="5">
    <source>
        <dbReference type="Proteomes" id="UP000318542"/>
    </source>
</evidence>
<dbReference type="GO" id="GO:0090529">
    <property type="term" value="P:cell septum assembly"/>
    <property type="evidence" value="ECO:0007669"/>
    <property type="project" value="InterPro"/>
</dbReference>
<protein>
    <recommendedName>
        <fullName evidence="3">ZipA C-terminal FtsZ-binding domain-containing protein</fullName>
    </recommendedName>
</protein>
<gene>
    <name evidence="4" type="ORF">Tther_01412</name>
</gene>
<dbReference type="InterPro" id="IPR036765">
    <property type="entry name" value="ZipA_FtsZ-bd_C_sf"/>
</dbReference>
<dbReference type="SMART" id="SM00771">
    <property type="entry name" value="ZipA_C"/>
    <property type="match status" value="1"/>
</dbReference>
<sequence length="351" mass="37500">MMDSLQIGLIVMGGLLLVGVWGYHRWQVRRLAPRRARPAADGEGSVAAAPRLEPSLDDEATTEPLAAGAPAAAAAPPAVLSARLDVIVPLQLEKPVSGDAVLQSMPGSRRVGSKPLFIEGLPQDATDAQAWEAPRPGQRYQALRAGVQLANRAGPLNEIEYSEFVQKIEGWAEHLLAAADFPDMMAVVQRARELDQFAAAHDAQLAFTIRARRAAWSPDYVMQHAARVGFVPGTLPGRLVLPASQGGGAVLVLQLETQAALADDPALAILREVRLTLEATHVPRSERPYQRLRELSQALASAMDGLVTDDAGQVLDADALDRIGAELDALYEALEAHAVPAGSPEARRLFS</sequence>
<keyword evidence="2" id="KW-0812">Transmembrane</keyword>
<evidence type="ECO:0000256" key="2">
    <source>
        <dbReference type="SAM" id="Phobius"/>
    </source>
</evidence>
<name>A0A554X129_9BURK</name>
<evidence type="ECO:0000313" key="4">
    <source>
        <dbReference type="EMBL" id="TSE29571.1"/>
    </source>
</evidence>
<reference evidence="4 5" key="1">
    <citation type="submission" date="2019-07" db="EMBL/GenBank/DDBJ databases">
        <title>Tepidimonas thermarum AA-1 draft genome.</title>
        <authorList>
            <person name="Da Costa M.S."/>
            <person name="Froufe H.J.C."/>
            <person name="Egas C."/>
            <person name="Albuquerque L."/>
        </authorList>
    </citation>
    <scope>NUCLEOTIDE SEQUENCE [LARGE SCALE GENOMIC DNA]</scope>
    <source>
        <strain evidence="4 5">AA-1</strain>
    </source>
</reference>
<dbReference type="EMBL" id="VJOL01000023">
    <property type="protein sequence ID" value="TSE29571.1"/>
    <property type="molecule type" value="Genomic_DNA"/>
</dbReference>
<evidence type="ECO:0000256" key="1">
    <source>
        <dbReference type="SAM" id="MobiDB-lite"/>
    </source>
</evidence>
<dbReference type="Proteomes" id="UP000318542">
    <property type="component" value="Unassembled WGS sequence"/>
</dbReference>
<dbReference type="RefSeq" id="WP_342781764.1">
    <property type="nucleotide sequence ID" value="NZ_VJOL01000023.1"/>
</dbReference>
<proteinExistence type="predicted"/>
<feature type="region of interest" description="Disordered" evidence="1">
    <location>
        <begin position="34"/>
        <end position="59"/>
    </location>
</feature>
<keyword evidence="5" id="KW-1185">Reference proteome</keyword>
<dbReference type="AlphaFoldDB" id="A0A554X129"/>
<feature type="transmembrane region" description="Helical" evidence="2">
    <location>
        <begin position="6"/>
        <end position="24"/>
    </location>
</feature>
<organism evidence="4 5">
    <name type="scientific">Tepidimonas thermarum</name>
    <dbReference type="NCBI Taxonomy" id="335431"/>
    <lineage>
        <taxon>Bacteria</taxon>
        <taxon>Pseudomonadati</taxon>
        <taxon>Pseudomonadota</taxon>
        <taxon>Betaproteobacteria</taxon>
        <taxon>Burkholderiales</taxon>
        <taxon>Tepidimonas</taxon>
    </lineage>
</organism>
<dbReference type="SUPFAM" id="SSF64383">
    <property type="entry name" value="Cell-division protein ZipA, C-terminal domain"/>
    <property type="match status" value="1"/>
</dbReference>
<keyword evidence="2" id="KW-1133">Transmembrane helix</keyword>
<feature type="domain" description="ZipA C-terminal FtsZ-binding" evidence="3">
    <location>
        <begin position="201"/>
        <end position="327"/>
    </location>
</feature>
<evidence type="ECO:0000259" key="3">
    <source>
        <dbReference type="SMART" id="SM00771"/>
    </source>
</evidence>
<accession>A0A554X129</accession>
<comment type="caution">
    <text evidence="4">The sequence shown here is derived from an EMBL/GenBank/DDBJ whole genome shotgun (WGS) entry which is preliminary data.</text>
</comment>
<dbReference type="InterPro" id="IPR007449">
    <property type="entry name" value="ZipA_FtsZ-bd_C"/>
</dbReference>